<evidence type="ECO:0000313" key="7">
    <source>
        <dbReference type="Proteomes" id="UP001215280"/>
    </source>
</evidence>
<proteinExistence type="predicted"/>
<evidence type="ECO:0000256" key="2">
    <source>
        <dbReference type="ARBA" id="ARBA00022771"/>
    </source>
</evidence>
<feature type="domain" description="MYND-type" evidence="5">
    <location>
        <begin position="32"/>
        <end position="70"/>
    </location>
</feature>
<gene>
    <name evidence="6" type="ORF">DFH07DRAFT_785167</name>
</gene>
<keyword evidence="3" id="KW-0862">Zinc</keyword>
<reference evidence="6" key="1">
    <citation type="submission" date="2023-03" db="EMBL/GenBank/DDBJ databases">
        <title>Massive genome expansion in bonnet fungi (Mycena s.s.) driven by repeated elements and novel gene families across ecological guilds.</title>
        <authorList>
            <consortium name="Lawrence Berkeley National Laboratory"/>
            <person name="Harder C.B."/>
            <person name="Miyauchi S."/>
            <person name="Viragh M."/>
            <person name="Kuo A."/>
            <person name="Thoen E."/>
            <person name="Andreopoulos B."/>
            <person name="Lu D."/>
            <person name="Skrede I."/>
            <person name="Drula E."/>
            <person name="Henrissat B."/>
            <person name="Morin E."/>
            <person name="Kohler A."/>
            <person name="Barry K."/>
            <person name="LaButti K."/>
            <person name="Morin E."/>
            <person name="Salamov A."/>
            <person name="Lipzen A."/>
            <person name="Mereny Z."/>
            <person name="Hegedus B."/>
            <person name="Baldrian P."/>
            <person name="Stursova M."/>
            <person name="Weitz H."/>
            <person name="Taylor A."/>
            <person name="Grigoriev I.V."/>
            <person name="Nagy L.G."/>
            <person name="Martin F."/>
            <person name="Kauserud H."/>
        </authorList>
    </citation>
    <scope>NUCLEOTIDE SEQUENCE</scope>
    <source>
        <strain evidence="6">CBHHK188m</strain>
    </source>
</reference>
<dbReference type="GO" id="GO:0008270">
    <property type="term" value="F:zinc ion binding"/>
    <property type="evidence" value="ECO:0007669"/>
    <property type="project" value="UniProtKB-KW"/>
</dbReference>
<dbReference type="Pfam" id="PF01753">
    <property type="entry name" value="zf-MYND"/>
    <property type="match status" value="1"/>
</dbReference>
<keyword evidence="1" id="KW-0479">Metal-binding</keyword>
<sequence length="228" mass="25704">MSHETLELPTAQHAIHVMLLDVIPGNECHCVCTNCGAPPSETCKLMRYCSRDCQKKHWGGGHRKLHRRSCLVSGDVWDVPAEYRALRFAKRLTRVPWLTTLIKMYAVIALRLDVDASNAMRSCLCAHITTQAVSPSRPDVMLQFKKLEIKPVAMLKTGPESLSLLKTHGDSFTFEFQNDRPPLLLSLTTDGDNCLLIPLHLPDTLIKHARRRPVFDDGKRITEEKVVA</sequence>
<dbReference type="AlphaFoldDB" id="A0AAD7HD08"/>
<accession>A0AAD7HD08</accession>
<evidence type="ECO:0000313" key="6">
    <source>
        <dbReference type="EMBL" id="KAJ7717422.1"/>
    </source>
</evidence>
<dbReference type="SUPFAM" id="SSF144232">
    <property type="entry name" value="HIT/MYND zinc finger-like"/>
    <property type="match status" value="1"/>
</dbReference>
<dbReference type="InterPro" id="IPR002893">
    <property type="entry name" value="Znf_MYND"/>
</dbReference>
<evidence type="ECO:0000256" key="1">
    <source>
        <dbReference type="ARBA" id="ARBA00022723"/>
    </source>
</evidence>
<dbReference type="Gene3D" id="6.10.140.2220">
    <property type="match status" value="1"/>
</dbReference>
<dbReference type="PROSITE" id="PS50865">
    <property type="entry name" value="ZF_MYND_2"/>
    <property type="match status" value="1"/>
</dbReference>
<comment type="caution">
    <text evidence="6">The sequence shown here is derived from an EMBL/GenBank/DDBJ whole genome shotgun (WGS) entry which is preliminary data.</text>
</comment>
<dbReference type="EMBL" id="JARJLG010000318">
    <property type="protein sequence ID" value="KAJ7717422.1"/>
    <property type="molecule type" value="Genomic_DNA"/>
</dbReference>
<evidence type="ECO:0000259" key="5">
    <source>
        <dbReference type="PROSITE" id="PS50865"/>
    </source>
</evidence>
<organism evidence="6 7">
    <name type="scientific">Mycena maculata</name>
    <dbReference type="NCBI Taxonomy" id="230809"/>
    <lineage>
        <taxon>Eukaryota</taxon>
        <taxon>Fungi</taxon>
        <taxon>Dikarya</taxon>
        <taxon>Basidiomycota</taxon>
        <taxon>Agaricomycotina</taxon>
        <taxon>Agaricomycetes</taxon>
        <taxon>Agaricomycetidae</taxon>
        <taxon>Agaricales</taxon>
        <taxon>Marasmiineae</taxon>
        <taxon>Mycenaceae</taxon>
        <taxon>Mycena</taxon>
    </lineage>
</organism>
<protein>
    <recommendedName>
        <fullName evidence="5">MYND-type domain-containing protein</fullName>
    </recommendedName>
</protein>
<evidence type="ECO:0000256" key="4">
    <source>
        <dbReference type="PROSITE-ProRule" id="PRU00134"/>
    </source>
</evidence>
<name>A0AAD7HD08_9AGAR</name>
<keyword evidence="7" id="KW-1185">Reference proteome</keyword>
<dbReference type="Proteomes" id="UP001215280">
    <property type="component" value="Unassembled WGS sequence"/>
</dbReference>
<evidence type="ECO:0000256" key="3">
    <source>
        <dbReference type="ARBA" id="ARBA00022833"/>
    </source>
</evidence>
<keyword evidence="2 4" id="KW-0863">Zinc-finger</keyword>